<feature type="compositionally biased region" description="Low complexity" evidence="1">
    <location>
        <begin position="59"/>
        <end position="85"/>
    </location>
</feature>
<accession>A0A4R1FT70</accession>
<evidence type="ECO:0000313" key="2">
    <source>
        <dbReference type="EMBL" id="TCJ95698.1"/>
    </source>
</evidence>
<evidence type="ECO:0000313" key="3">
    <source>
        <dbReference type="Proteomes" id="UP000294856"/>
    </source>
</evidence>
<dbReference type="EMBL" id="SMFR01000003">
    <property type="protein sequence ID" value="TCJ95698.1"/>
    <property type="molecule type" value="Genomic_DNA"/>
</dbReference>
<organism evidence="2 3">
    <name type="scientific">Nocardia alba</name>
    <dbReference type="NCBI Taxonomy" id="225051"/>
    <lineage>
        <taxon>Bacteria</taxon>
        <taxon>Bacillati</taxon>
        <taxon>Actinomycetota</taxon>
        <taxon>Actinomycetes</taxon>
        <taxon>Mycobacteriales</taxon>
        <taxon>Nocardiaceae</taxon>
        <taxon>Nocardia</taxon>
    </lineage>
</organism>
<sequence>MNQGFHSTRLHQVWCGPTSPRIPPTSTASAISTKTPRASNTSPASPIIHAITRRYRRGTLPTAATPTNTAPARSATATPHRPAATNSGGRRTAKSEPADDASPTDPPRAQNRCSPANTQLHRTAAIACRFLPHRIPEQDTLRSLQPLDENRPPVKGYKPFRDAGVLDAGPRSVFPAVRTGRAAGPLGVHRGFAAGVLPAAGRRTAGMEEGFDPSGRESVVGDRGLGGIAAPRALLEIVQDLSHDDPDRFGRYRGRPSRRWWRRAPQAGAGTGGGTGTTPGARCRGQ</sequence>
<protein>
    <submittedName>
        <fullName evidence="2">Uncharacterized protein</fullName>
    </submittedName>
</protein>
<feature type="region of interest" description="Disordered" evidence="1">
    <location>
        <begin position="246"/>
        <end position="286"/>
    </location>
</feature>
<proteinExistence type="predicted"/>
<dbReference type="Proteomes" id="UP000294856">
    <property type="component" value="Unassembled WGS sequence"/>
</dbReference>
<gene>
    <name evidence="2" type="ORF">DFR71_4613</name>
</gene>
<dbReference type="AlphaFoldDB" id="A0A4R1FT70"/>
<feature type="compositionally biased region" description="Basic residues" evidence="1">
    <location>
        <begin position="251"/>
        <end position="262"/>
    </location>
</feature>
<name>A0A4R1FT70_9NOCA</name>
<feature type="region of interest" description="Disordered" evidence="1">
    <location>
        <begin position="1"/>
        <end position="117"/>
    </location>
</feature>
<evidence type="ECO:0000256" key="1">
    <source>
        <dbReference type="SAM" id="MobiDB-lite"/>
    </source>
</evidence>
<comment type="caution">
    <text evidence="2">The sequence shown here is derived from an EMBL/GenBank/DDBJ whole genome shotgun (WGS) entry which is preliminary data.</text>
</comment>
<keyword evidence="3" id="KW-1185">Reference proteome</keyword>
<reference evidence="2 3" key="1">
    <citation type="submission" date="2019-03" db="EMBL/GenBank/DDBJ databases">
        <title>Genomic Encyclopedia of Type Strains, Phase IV (KMG-IV): sequencing the most valuable type-strain genomes for metagenomic binning, comparative biology and taxonomic classification.</title>
        <authorList>
            <person name="Goeker M."/>
        </authorList>
    </citation>
    <scope>NUCLEOTIDE SEQUENCE [LARGE SCALE GENOMIC DNA]</scope>
    <source>
        <strain evidence="2 3">DSM 44684</strain>
    </source>
</reference>
<feature type="compositionally biased region" description="Polar residues" evidence="1">
    <location>
        <begin position="24"/>
        <end position="44"/>
    </location>
</feature>